<evidence type="ECO:0000256" key="4">
    <source>
        <dbReference type="ARBA" id="ARBA00023002"/>
    </source>
</evidence>
<feature type="region of interest" description="Disordered" evidence="6">
    <location>
        <begin position="1331"/>
        <end position="1355"/>
    </location>
</feature>
<evidence type="ECO:0000256" key="5">
    <source>
        <dbReference type="ARBA" id="ARBA00023004"/>
    </source>
</evidence>
<dbReference type="InterPro" id="IPR005399">
    <property type="entry name" value="K_chnl_volt-dep_bsu_KCNAB-rel"/>
</dbReference>
<name>A0ABR0C6D4_PURLI</name>
<dbReference type="SUPFAM" id="SSF51430">
    <property type="entry name" value="NAD(P)-linked oxidoreductase"/>
    <property type="match status" value="1"/>
</dbReference>
<dbReference type="Pfam" id="PF00248">
    <property type="entry name" value="Aldo_ket_red"/>
    <property type="match status" value="1"/>
</dbReference>
<dbReference type="InterPro" id="IPR021860">
    <property type="entry name" value="Peptidase_S12_Pab87-rel_C"/>
</dbReference>
<keyword evidence="11" id="KW-1185">Reference proteome</keyword>
<feature type="domain" description="Beta-lactamase-related" evidence="7">
    <location>
        <begin position="24"/>
        <end position="346"/>
    </location>
</feature>
<sequence>MGDLFEGDGPMAGRGRNPFTDDLKSFIDHVMRHYHVPSLSIGIVDGDETFINTFGDSEASKTKTTEDTLYFIASCTKSMTATALLSVLEELGDPANLKTKIASITPDFALQDDYATAHATLEDALSHLLGVGNHNLSYGGEGYTVLDAVRSLRHLAMTAELREKNQYLNLGYIVIQHVIETLTGKPIEDAHRKHIWEPLGMKSTFISLKDAQRADKVLAKGYTWDPLNKKQLDAPYSHDYPLVGDGGIISSIKDFTTYLRAVIHKGFPLSDDRFAELFKPRSIVSPPSYEHMSTLLYALGWGVSSFRGRRMISHSGGIAGFASKLQFLPDQKWGIAILANSDLGGAFANEAVIMRMINDFLQIPAGDRQDVVSLLDNKLEGMVQDYLDVRKTLYPNVPEKPLPLTLPLAEYAGSYHNPGYRTIEFKVVKPREGVPVADGTTEVLHADIRRLLDVTLDLEHISGEYFVAWTDTETSNVLIKSGLRAEFVIGHDGKVSKCGIHLDPVSRSDDDRMKVWFTKSASGFKFANSCRHLVGTRSALVPLIGVGSIGTRSALSSCAHVRRRQPLANRTADVTPNRTDQRTSRSSTIQRAVRPRSGVRKGQRPECDPVANLHTPALVCMTCTSDAQVPGVGQSTVWGVKRGCRPLTSPTRPVVVCPPTARRAGFDTPCMPESQRAFVRSSWSSPPTAYDATGDATAIRWLVLHGISLVLGGIKILHSFYTQPGKMSHVDLSRAGSGFGALAATLDLGNVMSTIALAASLLVAYCVAQTIYRIWFHPLSKFPGPPLLAATYVPFVYLNHARGTWVRRMPALHRKYGPAVRIGPNHIAFDGSIGWPEVYGHRKGGQEEFGKPPGPYPGDEKSLINAPKDVHRRQRRQLSHAFSDGSLAQQEPTICKYVNLLMERLTERATKGEVVDIVEWMNFTTFDIIGDLTFSESFHSLENNGYHPWVRSIFEGIRGLALRRGYHFYPTIGKMTDFFGLNTSSKTSLQVRGYARSKAKARMELDEQPVPGHKDFIGYMTRKTRDDTGGMSEAEILATTPVLVVAGSETTATAIAGFTFFMSKNPRVYDILANEIRSTYSAESDITLRNTATIEYLQAVIDELLRMYPPAAETPPRVSPGAVVDGRYIPAGARVSVYQWATFHNPDNFLEPESFLPERWLTKSHPRYEERFETDNKAVFKPFSHGTRDCIGKNLAQVEMRYIIARLLYRFDFELAHPQPDWQDKQRVFVVWDKSPLYLRLTPRAGGGTVDIKIELGMVILSFHNQRSHSGAVDWRPPLCTRACPVGQMAVLKYHRPVPGTYFAQQKAQSRQIGALHEVQRFTLVSKPTCGRSRLQHPRPGCSFPHTERGESRGRCGEEQTAALASARKARAKRPAPEGLFGEKAIWTSAFYLMFDTTGKVPFIAATPATPATPVAHRLKATKKTPCSRHSPLNSTLATPRSVPPFPLTEYYPSSPNSSTMAWPEPRNTGMEYRRLGRSGLHVSAIGLGGWMTYGGYTGDEATFACMKKAYDLGVNFFDTAENYTAGESEKVMGRAIKHFAWKRSDLVITTKINWGAVNGEILVNNHGLSRKHIIEGLDASLERLGLKYVDIVYAHRPDRLTPMEETVRAFNFVIDQGKALYWGTSEWSADEIAEAVGIARDLRLQAPIVEQPQYNMLARDKVEGQFQRLYSRFGLGLTTFSPIKMGMLSGKYNDVVDGKPPPADSRFGASKDGFADFMRKRMGTDDWRTEIDTVRALKPVADRLGVSQSQLAIAWCLKNPHVSSVITGASKPEQLEETIAALKVLDKLTPEVMAEIDSITKNKVELDPARQS</sequence>
<accession>A0ABR0C6D4</accession>
<evidence type="ECO:0000259" key="8">
    <source>
        <dbReference type="Pfam" id="PF00248"/>
    </source>
</evidence>
<comment type="caution">
    <text evidence="10">The sequence shown here is derived from an EMBL/GenBank/DDBJ whole genome shotgun (WGS) entry which is preliminary data.</text>
</comment>
<dbReference type="Proteomes" id="UP001287286">
    <property type="component" value="Unassembled WGS sequence"/>
</dbReference>
<organism evidence="10 11">
    <name type="scientific">Purpureocillium lilacinum</name>
    <name type="common">Paecilomyces lilacinus</name>
    <dbReference type="NCBI Taxonomy" id="33203"/>
    <lineage>
        <taxon>Eukaryota</taxon>
        <taxon>Fungi</taxon>
        <taxon>Dikarya</taxon>
        <taxon>Ascomycota</taxon>
        <taxon>Pezizomycotina</taxon>
        <taxon>Sordariomycetes</taxon>
        <taxon>Hypocreomycetidae</taxon>
        <taxon>Hypocreales</taxon>
        <taxon>Ophiocordycipitaceae</taxon>
        <taxon>Purpureocillium</taxon>
    </lineage>
</organism>
<evidence type="ECO:0000256" key="1">
    <source>
        <dbReference type="ARBA" id="ARBA00006515"/>
    </source>
</evidence>
<feature type="compositionally biased region" description="Basic residues" evidence="6">
    <location>
        <begin position="593"/>
        <end position="602"/>
    </location>
</feature>
<dbReference type="InterPro" id="IPR017972">
    <property type="entry name" value="Cyt_P450_CS"/>
</dbReference>
<dbReference type="InterPro" id="IPR001128">
    <property type="entry name" value="Cyt_P450"/>
</dbReference>
<dbReference type="InterPro" id="IPR002401">
    <property type="entry name" value="Cyt_P450_E_grp-I"/>
</dbReference>
<dbReference type="CDD" id="cd11058">
    <property type="entry name" value="CYP60B-like"/>
    <property type="match status" value="1"/>
</dbReference>
<dbReference type="InterPro" id="IPR023210">
    <property type="entry name" value="NADP_OxRdtase_dom"/>
</dbReference>
<evidence type="ECO:0000256" key="3">
    <source>
        <dbReference type="ARBA" id="ARBA00022857"/>
    </source>
</evidence>
<dbReference type="Pfam" id="PF00144">
    <property type="entry name" value="Beta-lactamase"/>
    <property type="match status" value="1"/>
</dbReference>
<dbReference type="InterPro" id="IPR036396">
    <property type="entry name" value="Cyt_P450_sf"/>
</dbReference>
<feature type="compositionally biased region" description="Polar residues" evidence="6">
    <location>
        <begin position="572"/>
        <end position="590"/>
    </location>
</feature>
<keyword evidence="2" id="KW-0479">Metal-binding</keyword>
<dbReference type="Gene3D" id="1.10.630.10">
    <property type="entry name" value="Cytochrome P450"/>
    <property type="match status" value="1"/>
</dbReference>
<dbReference type="InterPro" id="IPR036812">
    <property type="entry name" value="NAD(P)_OxRdtase_dom_sf"/>
</dbReference>
<dbReference type="InterPro" id="IPR012338">
    <property type="entry name" value="Beta-lactam/transpept-like"/>
</dbReference>
<keyword evidence="4" id="KW-0560">Oxidoreductase</keyword>
<dbReference type="Pfam" id="PF00067">
    <property type="entry name" value="p450"/>
    <property type="match status" value="1"/>
</dbReference>
<dbReference type="PRINTS" id="PR00463">
    <property type="entry name" value="EP450I"/>
</dbReference>
<proteinExistence type="inferred from homology"/>
<evidence type="ECO:0000313" key="10">
    <source>
        <dbReference type="EMBL" id="KAK4091641.1"/>
    </source>
</evidence>
<evidence type="ECO:0000259" key="7">
    <source>
        <dbReference type="Pfam" id="PF00144"/>
    </source>
</evidence>
<feature type="compositionally biased region" description="Basic and acidic residues" evidence="6">
    <location>
        <begin position="1346"/>
        <end position="1355"/>
    </location>
</feature>
<feature type="region of interest" description="Disordered" evidence="6">
    <location>
        <begin position="566"/>
        <end position="608"/>
    </location>
</feature>
<evidence type="ECO:0000256" key="2">
    <source>
        <dbReference type="ARBA" id="ARBA00022723"/>
    </source>
</evidence>
<dbReference type="SUPFAM" id="SSF48264">
    <property type="entry name" value="Cytochrome P450"/>
    <property type="match status" value="1"/>
</dbReference>
<feature type="domain" description="Peptidase S12 Pab87-related C-terminal" evidence="9">
    <location>
        <begin position="400"/>
        <end position="504"/>
    </location>
</feature>
<comment type="similarity">
    <text evidence="1">Belongs to the shaker potassium channel beta subunit family.</text>
</comment>
<keyword evidence="3" id="KW-0521">NADP</keyword>
<evidence type="ECO:0000256" key="6">
    <source>
        <dbReference type="SAM" id="MobiDB-lite"/>
    </source>
</evidence>
<gene>
    <name evidence="10" type="ORF">Purlil1_4071</name>
</gene>
<dbReference type="PANTHER" id="PTHR43150:SF6">
    <property type="entry name" value="VIC POTASSIUM ION CHANNEL, BETA SUBUNIT (EUROFUNG)"/>
    <property type="match status" value="1"/>
</dbReference>
<dbReference type="EMBL" id="JAWRVI010000011">
    <property type="protein sequence ID" value="KAK4091641.1"/>
    <property type="molecule type" value="Genomic_DNA"/>
</dbReference>
<keyword evidence="5" id="KW-0408">Iron</keyword>
<reference evidence="10 11" key="1">
    <citation type="journal article" date="2024" name="Microbiol. Resour. Announc.">
        <title>Genome annotations for the ascomycete fungi Trichoderma harzianum, Trichoderma aggressivum, and Purpureocillium lilacinum.</title>
        <authorList>
            <person name="Beijen E.P.W."/>
            <person name="Ohm R.A."/>
        </authorList>
    </citation>
    <scope>NUCLEOTIDE SEQUENCE [LARGE SCALE GENOMIC DNA]</scope>
    <source>
        <strain evidence="10 11">CBS 150709</strain>
    </source>
</reference>
<evidence type="ECO:0000259" key="9">
    <source>
        <dbReference type="Pfam" id="PF11954"/>
    </source>
</evidence>
<dbReference type="PROSITE" id="PS00086">
    <property type="entry name" value="CYTOCHROME_P450"/>
    <property type="match status" value="1"/>
</dbReference>
<dbReference type="Gene3D" id="3.40.710.10">
    <property type="entry name" value="DD-peptidase/beta-lactamase superfamily"/>
    <property type="match status" value="1"/>
</dbReference>
<dbReference type="PANTHER" id="PTHR43150">
    <property type="entry name" value="HYPERKINETIC, ISOFORM M"/>
    <property type="match status" value="1"/>
</dbReference>
<protein>
    <submittedName>
        <fullName evidence="10">Uncharacterized protein</fullName>
    </submittedName>
</protein>
<feature type="domain" description="NADP-dependent oxidoreductase" evidence="8">
    <location>
        <begin position="1486"/>
        <end position="1801"/>
    </location>
</feature>
<dbReference type="SUPFAM" id="SSF56601">
    <property type="entry name" value="beta-lactamase/transpeptidase-like"/>
    <property type="match status" value="1"/>
</dbReference>
<dbReference type="Gene3D" id="3.20.20.100">
    <property type="entry name" value="NADP-dependent oxidoreductase domain"/>
    <property type="match status" value="1"/>
</dbReference>
<evidence type="ECO:0000313" key="11">
    <source>
        <dbReference type="Proteomes" id="UP001287286"/>
    </source>
</evidence>
<dbReference type="Pfam" id="PF11954">
    <property type="entry name" value="DUF3471"/>
    <property type="match status" value="1"/>
</dbReference>
<dbReference type="InterPro" id="IPR001466">
    <property type="entry name" value="Beta-lactam-related"/>
</dbReference>
<dbReference type="PRINTS" id="PR00385">
    <property type="entry name" value="P450"/>
</dbReference>